<evidence type="ECO:0000313" key="13">
    <source>
        <dbReference type="EMBL" id="MDT2730716.1"/>
    </source>
</evidence>
<evidence type="ECO:0000256" key="7">
    <source>
        <dbReference type="ARBA" id="ARBA00022777"/>
    </source>
</evidence>
<comment type="similarity">
    <text evidence="1 11">Belongs to the thymidylate kinase family.</text>
</comment>
<dbReference type="InterPro" id="IPR027417">
    <property type="entry name" value="P-loop_NTPase"/>
</dbReference>
<evidence type="ECO:0000256" key="9">
    <source>
        <dbReference type="ARBA" id="ARBA00048743"/>
    </source>
</evidence>
<name>A0A0E2UPD9_9STRE</name>
<evidence type="ECO:0000256" key="10">
    <source>
        <dbReference type="ARBA" id="ARBA00057735"/>
    </source>
</evidence>
<dbReference type="CDD" id="cd01672">
    <property type="entry name" value="TMPK"/>
    <property type="match status" value="1"/>
</dbReference>
<keyword evidence="6 11" id="KW-0547">Nucleotide-binding</keyword>
<dbReference type="STRING" id="936154.STP_1321"/>
<comment type="function">
    <text evidence="10 11">Phosphorylation of dTMP to form dTDP in both de novo and salvage pathways of dTTP synthesis.</text>
</comment>
<evidence type="ECO:0000313" key="16">
    <source>
        <dbReference type="Proteomes" id="UP001180515"/>
    </source>
</evidence>
<dbReference type="GO" id="GO:0006227">
    <property type="term" value="P:dUDP biosynthetic process"/>
    <property type="evidence" value="ECO:0007669"/>
    <property type="project" value="TreeGrafter"/>
</dbReference>
<dbReference type="GO" id="GO:0006233">
    <property type="term" value="P:dTDP biosynthetic process"/>
    <property type="evidence" value="ECO:0007669"/>
    <property type="project" value="InterPro"/>
</dbReference>
<dbReference type="PROSITE" id="PS01331">
    <property type="entry name" value="THYMIDYLATE_KINASE"/>
    <property type="match status" value="1"/>
</dbReference>
<evidence type="ECO:0000256" key="2">
    <source>
        <dbReference type="ARBA" id="ARBA00012980"/>
    </source>
</evidence>
<dbReference type="InterPro" id="IPR039430">
    <property type="entry name" value="Thymidylate_kin-like_dom"/>
</dbReference>
<evidence type="ECO:0000256" key="5">
    <source>
        <dbReference type="ARBA" id="ARBA00022727"/>
    </source>
</evidence>
<organism evidence="13 16">
    <name type="scientific">Streptococcus parauberis</name>
    <dbReference type="NCBI Taxonomy" id="1348"/>
    <lineage>
        <taxon>Bacteria</taxon>
        <taxon>Bacillati</taxon>
        <taxon>Bacillota</taxon>
        <taxon>Bacilli</taxon>
        <taxon>Lactobacillales</taxon>
        <taxon>Streptococcaceae</taxon>
        <taxon>Streptococcus</taxon>
    </lineage>
</organism>
<evidence type="ECO:0000313" key="15">
    <source>
        <dbReference type="Proteomes" id="UP000217465"/>
    </source>
</evidence>
<feature type="binding site" evidence="11">
    <location>
        <begin position="18"/>
        <end position="25"/>
    </location>
    <ligand>
        <name>ATP</name>
        <dbReference type="ChEBI" id="CHEBI:30616"/>
    </ligand>
</feature>
<dbReference type="InterPro" id="IPR018094">
    <property type="entry name" value="Thymidylate_kinase"/>
</dbReference>
<dbReference type="GO" id="GO:0006235">
    <property type="term" value="P:dTTP biosynthetic process"/>
    <property type="evidence" value="ECO:0007669"/>
    <property type="project" value="UniProtKB-UniRule"/>
</dbReference>
<reference evidence="13" key="2">
    <citation type="submission" date="2023-03" db="EMBL/GenBank/DDBJ databases">
        <authorList>
            <person name="Shen W."/>
            <person name="Cai J."/>
        </authorList>
    </citation>
    <scope>NUCLEOTIDE SEQUENCE</scope>
    <source>
        <strain evidence="13">P82-2</strain>
    </source>
</reference>
<dbReference type="RefSeq" id="WP_003105765.1">
    <property type="nucleotide sequence ID" value="NZ_BAWT01000001.1"/>
</dbReference>
<dbReference type="EMBL" id="NSGR01000009">
    <property type="protein sequence ID" value="PCH11466.1"/>
    <property type="molecule type" value="Genomic_DNA"/>
</dbReference>
<dbReference type="PANTHER" id="PTHR10344">
    <property type="entry name" value="THYMIDYLATE KINASE"/>
    <property type="match status" value="1"/>
</dbReference>
<accession>A0A0E2UPD9</accession>
<gene>
    <name evidence="11 13" type="primary">tmk</name>
    <name evidence="14" type="ORF">A9Y57_01770</name>
    <name evidence="13" type="ORF">P7G31_00420</name>
</gene>
<dbReference type="eggNOG" id="COG0125">
    <property type="taxonomic scope" value="Bacteria"/>
</dbReference>
<keyword evidence="8 11" id="KW-0067">ATP-binding</keyword>
<proteinExistence type="inferred from homology"/>
<dbReference type="AlphaFoldDB" id="A0A0E2UPD9"/>
<comment type="catalytic activity">
    <reaction evidence="9 11">
        <text>dTMP + ATP = dTDP + ADP</text>
        <dbReference type="Rhea" id="RHEA:13517"/>
        <dbReference type="ChEBI" id="CHEBI:30616"/>
        <dbReference type="ChEBI" id="CHEBI:58369"/>
        <dbReference type="ChEBI" id="CHEBI:63528"/>
        <dbReference type="ChEBI" id="CHEBI:456216"/>
        <dbReference type="EC" id="2.7.4.9"/>
    </reaction>
</comment>
<dbReference type="NCBIfam" id="TIGR00041">
    <property type="entry name" value="DTMP_kinase"/>
    <property type="match status" value="1"/>
</dbReference>
<dbReference type="Proteomes" id="UP001180515">
    <property type="component" value="Unassembled WGS sequence"/>
</dbReference>
<dbReference type="GeneID" id="61421130"/>
<dbReference type="Proteomes" id="UP000217465">
    <property type="component" value="Unassembled WGS sequence"/>
</dbReference>
<keyword evidence="4 11" id="KW-0808">Transferase</keyword>
<keyword evidence="5 11" id="KW-0545">Nucleotide biosynthesis</keyword>
<dbReference type="GO" id="GO:0005829">
    <property type="term" value="C:cytosol"/>
    <property type="evidence" value="ECO:0007669"/>
    <property type="project" value="TreeGrafter"/>
</dbReference>
<sequence>MNNKVNDLSKGLIITFEGPDGAGKTSVLEALLPLLKAEFDKELITTREPGGVAIAEEIREVILDVNNTAMDYKTELLLYIAARRQHLVEKVLPAKEAGKIVLMDRFIDSSVAYQGSGRGLDKADIQWLNDFATDGVDPDLTLYFDVPSSVGLARIAKNRTHEVNRLDLEKLEMHQAVRNGYLELAKENPNRIVTIDASNVLEQVISDAFNAIKAKLNV</sequence>
<evidence type="ECO:0000259" key="12">
    <source>
        <dbReference type="Pfam" id="PF02223"/>
    </source>
</evidence>
<dbReference type="SUPFAM" id="SSF52540">
    <property type="entry name" value="P-loop containing nucleoside triphosphate hydrolases"/>
    <property type="match status" value="1"/>
</dbReference>
<comment type="caution">
    <text evidence="13">The sequence shown here is derived from an EMBL/GenBank/DDBJ whole genome shotgun (WGS) entry which is preliminary data.</text>
</comment>
<dbReference type="PANTHER" id="PTHR10344:SF4">
    <property type="entry name" value="UMP-CMP KINASE 2, MITOCHONDRIAL"/>
    <property type="match status" value="1"/>
</dbReference>
<dbReference type="Gene3D" id="3.40.50.300">
    <property type="entry name" value="P-loop containing nucleotide triphosphate hydrolases"/>
    <property type="match status" value="1"/>
</dbReference>
<evidence type="ECO:0000256" key="4">
    <source>
        <dbReference type="ARBA" id="ARBA00022679"/>
    </source>
</evidence>
<dbReference type="FunFam" id="3.40.50.300:FF:000225">
    <property type="entry name" value="Thymidylate kinase"/>
    <property type="match status" value="1"/>
</dbReference>
<evidence type="ECO:0000256" key="6">
    <source>
        <dbReference type="ARBA" id="ARBA00022741"/>
    </source>
</evidence>
<reference evidence="14 15" key="1">
    <citation type="submission" date="2016-06" db="EMBL/GenBank/DDBJ databases">
        <authorList>
            <person name="Haines A.N."/>
            <person name="Council K.R."/>
        </authorList>
    </citation>
    <scope>NUCLEOTIDE SEQUENCE [LARGE SCALE GENOMIC DNA]</scope>
    <source>
        <strain evidence="14 15">SP158-29</strain>
    </source>
</reference>
<evidence type="ECO:0000256" key="8">
    <source>
        <dbReference type="ARBA" id="ARBA00022840"/>
    </source>
</evidence>
<evidence type="ECO:0000256" key="11">
    <source>
        <dbReference type="HAMAP-Rule" id="MF_00165"/>
    </source>
</evidence>
<dbReference type="EC" id="2.7.4.9" evidence="2 11"/>
<evidence type="ECO:0000313" key="14">
    <source>
        <dbReference type="EMBL" id="PCH11466.1"/>
    </source>
</evidence>
<dbReference type="GO" id="GO:0005524">
    <property type="term" value="F:ATP binding"/>
    <property type="evidence" value="ECO:0007669"/>
    <property type="project" value="UniProtKB-UniRule"/>
</dbReference>
<dbReference type="OMA" id="FLYTADH"/>
<keyword evidence="7 11" id="KW-0418">Kinase</keyword>
<dbReference type="GO" id="GO:0004798">
    <property type="term" value="F:dTMP kinase activity"/>
    <property type="evidence" value="ECO:0007669"/>
    <property type="project" value="UniProtKB-UniRule"/>
</dbReference>
<dbReference type="EMBL" id="JARQAG010000001">
    <property type="protein sequence ID" value="MDT2730716.1"/>
    <property type="molecule type" value="Genomic_DNA"/>
</dbReference>
<dbReference type="HAMAP" id="MF_00165">
    <property type="entry name" value="Thymidylate_kinase"/>
    <property type="match status" value="1"/>
</dbReference>
<dbReference type="InterPro" id="IPR018095">
    <property type="entry name" value="Thymidylate_kin_CS"/>
</dbReference>
<feature type="domain" description="Thymidylate kinase-like" evidence="12">
    <location>
        <begin position="16"/>
        <end position="205"/>
    </location>
</feature>
<dbReference type="OrthoDB" id="9774907at2"/>
<evidence type="ECO:0000256" key="3">
    <source>
        <dbReference type="ARBA" id="ARBA00017144"/>
    </source>
</evidence>
<dbReference type="Pfam" id="PF02223">
    <property type="entry name" value="Thymidylate_kin"/>
    <property type="match status" value="1"/>
</dbReference>
<evidence type="ECO:0000256" key="1">
    <source>
        <dbReference type="ARBA" id="ARBA00009776"/>
    </source>
</evidence>
<protein>
    <recommendedName>
        <fullName evidence="3 11">Thymidylate kinase</fullName>
        <ecNumber evidence="2 11">2.7.4.9</ecNumber>
    </recommendedName>
    <alternativeName>
        <fullName evidence="11">dTMP kinase</fullName>
    </alternativeName>
</protein>